<dbReference type="EMBL" id="JBHSED010000058">
    <property type="protein sequence ID" value="MFC4306067.1"/>
    <property type="molecule type" value="Genomic_DNA"/>
</dbReference>
<evidence type="ECO:0000256" key="2">
    <source>
        <dbReference type="SAM" id="SignalP"/>
    </source>
</evidence>
<sequence>MKKLAGLVLSLGLIIGVFAPSASAYPGGLIAPNPVYDDMEKRWSSLYTDGNESSGVGIYIDNSLSYTFSTPQTVKSYKLTASRNFDVLFYDSNNNLLHTAHFLSTSTSTQHNNLAQTVTNVSKVVFDPIQTNSFIYELDVFNTTAPGTPEPLNPTLDVVIGKDKIRVGEQFTSNIELKNVSNIYAEDFKINYDSNLLNYVGFEEVPGYKIYNQPTDQNGTLRFIVASQGEQYGITGEKVFLKLKFTGKAKGTAKIDALECRIADTESEYDLNEDSCLEDNIEVEGIKDVNRSGEYTLVDLAIDGFYYGKTAVQTDSSKHDADQVEDGIIDDKDLLFIVNEMLNNPNYPLNA</sequence>
<keyword evidence="1" id="KW-0175">Coiled coil</keyword>
<dbReference type="RefSeq" id="WP_204601846.1">
    <property type="nucleotide sequence ID" value="NZ_JBHSED010000058.1"/>
</dbReference>
<dbReference type="Proteomes" id="UP001595755">
    <property type="component" value="Unassembled WGS sequence"/>
</dbReference>
<organism evidence="4 5">
    <name type="scientific">Cohnella boryungensis</name>
    <dbReference type="NCBI Taxonomy" id="768479"/>
    <lineage>
        <taxon>Bacteria</taxon>
        <taxon>Bacillati</taxon>
        <taxon>Bacillota</taxon>
        <taxon>Bacilli</taxon>
        <taxon>Bacillales</taxon>
        <taxon>Paenibacillaceae</taxon>
        <taxon>Cohnella</taxon>
    </lineage>
</organism>
<name>A0ABV8SF69_9BACL</name>
<feature type="coiled-coil region" evidence="1">
    <location>
        <begin position="248"/>
        <end position="275"/>
    </location>
</feature>
<dbReference type="Pfam" id="PF00963">
    <property type="entry name" value="Cohesin"/>
    <property type="match status" value="1"/>
</dbReference>
<proteinExistence type="predicted"/>
<feature type="domain" description="Cohesin" evidence="3">
    <location>
        <begin position="158"/>
        <end position="254"/>
    </location>
</feature>
<dbReference type="SUPFAM" id="SSF49384">
    <property type="entry name" value="Carbohydrate-binding domain"/>
    <property type="match status" value="1"/>
</dbReference>
<dbReference type="Gene3D" id="2.60.40.680">
    <property type="match status" value="1"/>
</dbReference>
<feature type="chain" id="PRO_5046163326" evidence="2">
    <location>
        <begin position="25"/>
        <end position="351"/>
    </location>
</feature>
<evidence type="ECO:0000259" key="3">
    <source>
        <dbReference type="Pfam" id="PF00963"/>
    </source>
</evidence>
<evidence type="ECO:0000313" key="5">
    <source>
        <dbReference type="Proteomes" id="UP001595755"/>
    </source>
</evidence>
<accession>A0ABV8SF69</accession>
<dbReference type="Gene3D" id="1.10.1330.10">
    <property type="entry name" value="Dockerin domain"/>
    <property type="match status" value="1"/>
</dbReference>
<dbReference type="InterPro" id="IPR008965">
    <property type="entry name" value="CBM2/CBM3_carb-bd_dom_sf"/>
</dbReference>
<evidence type="ECO:0000313" key="4">
    <source>
        <dbReference type="EMBL" id="MFC4306067.1"/>
    </source>
</evidence>
<keyword evidence="2" id="KW-0732">Signal</keyword>
<keyword evidence="5" id="KW-1185">Reference proteome</keyword>
<dbReference type="InterPro" id="IPR002102">
    <property type="entry name" value="Cohesin_dom"/>
</dbReference>
<dbReference type="CDD" id="cd08547">
    <property type="entry name" value="Type_II_cohesin"/>
    <property type="match status" value="1"/>
</dbReference>
<dbReference type="InterPro" id="IPR036439">
    <property type="entry name" value="Dockerin_dom_sf"/>
</dbReference>
<evidence type="ECO:0000256" key="1">
    <source>
        <dbReference type="SAM" id="Coils"/>
    </source>
</evidence>
<feature type="signal peptide" evidence="2">
    <location>
        <begin position="1"/>
        <end position="24"/>
    </location>
</feature>
<protein>
    <submittedName>
        <fullName evidence="4">Cohesin domain-containing protein</fullName>
    </submittedName>
</protein>
<comment type="caution">
    <text evidence="4">The sequence shown here is derived from an EMBL/GenBank/DDBJ whole genome shotgun (WGS) entry which is preliminary data.</text>
</comment>
<gene>
    <name evidence="4" type="ORF">ACFO1S_21790</name>
</gene>
<reference evidence="5" key="1">
    <citation type="journal article" date="2019" name="Int. J. Syst. Evol. Microbiol.">
        <title>The Global Catalogue of Microorganisms (GCM) 10K type strain sequencing project: providing services to taxonomists for standard genome sequencing and annotation.</title>
        <authorList>
            <consortium name="The Broad Institute Genomics Platform"/>
            <consortium name="The Broad Institute Genome Sequencing Center for Infectious Disease"/>
            <person name="Wu L."/>
            <person name="Ma J."/>
        </authorList>
    </citation>
    <scope>NUCLEOTIDE SEQUENCE [LARGE SCALE GENOMIC DNA]</scope>
    <source>
        <strain evidence="5">CGMCC 4.1641</strain>
    </source>
</reference>